<comment type="caution">
    <text evidence="2">The sequence shown here is derived from an EMBL/GenBank/DDBJ whole genome shotgun (WGS) entry which is preliminary data.</text>
</comment>
<evidence type="ECO:0000313" key="3">
    <source>
        <dbReference type="Proteomes" id="UP000598426"/>
    </source>
</evidence>
<name>A0ABR8NT29_9MICO</name>
<dbReference type="EMBL" id="JACXZS010000016">
    <property type="protein sequence ID" value="MBD3943765.1"/>
    <property type="molecule type" value="Genomic_DNA"/>
</dbReference>
<sequence length="516" mass="51753">MSADARAKPAPGGDSGHARPDDGLWGGLNGLAPDSDGGLQITGGGAVSVDTETLRSTAGRFTGARVELDGIRARLGGLANTLLAERRYAWDAALSASTLDARLHEVQAGADRIAASLLAAAAAYEVVELDAHLRAAHAAGDHALVTSLEARRAAVIEEYPDAAAQAFSAQYTFATEWQHEIVRQATRLGVEGGDLVGPPWAVAGGAALGALTFAGTVITGFGGTGRLAPDARLAGRAGPVTVTPVPAAAPGGSIPAVAPGAAGSTAVGLAAPTAANPSPPVAPQSLAAAAARVPGAGAARVRVEKYTMPDGSRQAVVYIAGMQSQGFGGDEPWDNASNVSLYRGEMSDSYAATEAALAAAGVEPGDTLHVVGFSQGGMIGAHLALESDYDVRTLVSLGSPVDADVGPDTLSVSLRHSDDTVVALAGGGHGEAVGAPGSFVAERVFDPDSGLDDATLPAHRLNAYVETAALVDASADPRVAGVRAVLDELGQARTVEVAEYAAVRDREPVIAPYAGG</sequence>
<evidence type="ECO:0008006" key="4">
    <source>
        <dbReference type="Google" id="ProtNLM"/>
    </source>
</evidence>
<feature type="region of interest" description="Disordered" evidence="1">
    <location>
        <begin position="1"/>
        <end position="29"/>
    </location>
</feature>
<keyword evidence="3" id="KW-1185">Reference proteome</keyword>
<dbReference type="Proteomes" id="UP000598426">
    <property type="component" value="Unassembled WGS sequence"/>
</dbReference>
<proteinExistence type="predicted"/>
<dbReference type="RefSeq" id="WP_191173361.1">
    <property type="nucleotide sequence ID" value="NZ_JACXZS010000016.1"/>
</dbReference>
<evidence type="ECO:0000313" key="2">
    <source>
        <dbReference type="EMBL" id="MBD3943765.1"/>
    </source>
</evidence>
<dbReference type="Gene3D" id="3.40.50.1820">
    <property type="entry name" value="alpha/beta hydrolase"/>
    <property type="match status" value="1"/>
</dbReference>
<evidence type="ECO:0000256" key="1">
    <source>
        <dbReference type="SAM" id="MobiDB-lite"/>
    </source>
</evidence>
<dbReference type="InterPro" id="IPR029058">
    <property type="entry name" value="AB_hydrolase_fold"/>
</dbReference>
<organism evidence="2 3">
    <name type="scientific">Microbacterium helvum</name>
    <dbReference type="NCBI Taxonomy" id="2773713"/>
    <lineage>
        <taxon>Bacteria</taxon>
        <taxon>Bacillati</taxon>
        <taxon>Actinomycetota</taxon>
        <taxon>Actinomycetes</taxon>
        <taxon>Micrococcales</taxon>
        <taxon>Microbacteriaceae</taxon>
        <taxon>Microbacterium</taxon>
    </lineage>
</organism>
<protein>
    <recommendedName>
        <fullName evidence="4">Alpha/beta hydrolase</fullName>
    </recommendedName>
</protein>
<gene>
    <name evidence="2" type="ORF">IF188_18895</name>
</gene>
<reference evidence="2 3" key="1">
    <citation type="submission" date="2020-09" db="EMBL/GenBank/DDBJ databases">
        <title>Isolation and identification of active actinomycetes.</title>
        <authorList>
            <person name="Li X."/>
        </authorList>
    </citation>
    <scope>NUCLEOTIDE SEQUENCE [LARGE SCALE GENOMIC DNA]</scope>
    <source>
        <strain evidence="2 3">NEAU-LLC</strain>
    </source>
</reference>
<dbReference type="SUPFAM" id="SSF53474">
    <property type="entry name" value="alpha/beta-Hydrolases"/>
    <property type="match status" value="1"/>
</dbReference>
<accession>A0ABR8NT29</accession>